<dbReference type="AlphaFoldDB" id="A0A3P7P0I0"/>
<accession>A0A3P7P0I0</accession>
<reference evidence="1 2" key="1">
    <citation type="submission" date="2018-11" db="EMBL/GenBank/DDBJ databases">
        <authorList>
            <consortium name="Pathogen Informatics"/>
        </authorList>
    </citation>
    <scope>NUCLEOTIDE SEQUENCE [LARGE SCALE GENOMIC DNA]</scope>
</reference>
<proteinExistence type="predicted"/>
<protein>
    <submittedName>
        <fullName evidence="1">Uncharacterized protein</fullName>
    </submittedName>
</protein>
<dbReference type="EMBL" id="UYRV01127924">
    <property type="protein sequence ID" value="VDN35871.1"/>
    <property type="molecule type" value="Genomic_DNA"/>
</dbReference>
<organism evidence="1 2">
    <name type="scientific">Cylicostephanus goldi</name>
    <name type="common">Nematode worm</name>
    <dbReference type="NCBI Taxonomy" id="71465"/>
    <lineage>
        <taxon>Eukaryota</taxon>
        <taxon>Metazoa</taxon>
        <taxon>Ecdysozoa</taxon>
        <taxon>Nematoda</taxon>
        <taxon>Chromadorea</taxon>
        <taxon>Rhabditida</taxon>
        <taxon>Rhabditina</taxon>
        <taxon>Rhabditomorpha</taxon>
        <taxon>Strongyloidea</taxon>
        <taxon>Strongylidae</taxon>
        <taxon>Cylicostephanus</taxon>
    </lineage>
</organism>
<dbReference type="Proteomes" id="UP000271889">
    <property type="component" value="Unassembled WGS sequence"/>
</dbReference>
<name>A0A3P7P0I0_CYLGO</name>
<sequence length="46" mass="4853">MIDGEVVAVTVKDVIVMIDEVGIAAAPMTDEGVTTERLKKNAPVII</sequence>
<evidence type="ECO:0000313" key="2">
    <source>
        <dbReference type="Proteomes" id="UP000271889"/>
    </source>
</evidence>
<keyword evidence="2" id="KW-1185">Reference proteome</keyword>
<evidence type="ECO:0000313" key="1">
    <source>
        <dbReference type="EMBL" id="VDN35871.1"/>
    </source>
</evidence>
<gene>
    <name evidence="1" type="ORF">CGOC_LOCUS13051</name>
</gene>